<dbReference type="EMBL" id="VOXD01000056">
    <property type="protein sequence ID" value="TXF83903.1"/>
    <property type="molecule type" value="Genomic_DNA"/>
</dbReference>
<proteinExistence type="predicted"/>
<evidence type="ECO:0000313" key="3">
    <source>
        <dbReference type="Proteomes" id="UP000321907"/>
    </source>
</evidence>
<evidence type="ECO:0000259" key="1">
    <source>
        <dbReference type="Pfam" id="PF18962"/>
    </source>
</evidence>
<protein>
    <submittedName>
        <fullName evidence="2">T9SS type A sorting domain-containing protein</fullName>
    </submittedName>
</protein>
<sequence length="263" mass="28399">MSAGEVLDYCFTAAEPTLLSSSNDLAILIATGSDGIDYSTEGQGGLGVVFLAGDYMLQVNAISAGQSRIIFETESNEQVANELLTVVAALPINLIGFSAQATAKQVKLYWQTGQESQNATFHIEHRTDTQNWSDINMIPGAGNSTVLQDYTFAHQTPAAGNNHYRLHQTDFDGTFTYSEIRTVEFAYGEESLIAYPNPATDLVTVIVPDAFQSGRLQLYSTNGSLIREQMASNTTLNTSGLATGAYIIQVTAKKGILQHKLVV</sequence>
<accession>A0A5C7FGL0</accession>
<organism evidence="2 3">
    <name type="scientific">Neolewinella aurantiaca</name>
    <dbReference type="NCBI Taxonomy" id="2602767"/>
    <lineage>
        <taxon>Bacteria</taxon>
        <taxon>Pseudomonadati</taxon>
        <taxon>Bacteroidota</taxon>
        <taxon>Saprospiria</taxon>
        <taxon>Saprospirales</taxon>
        <taxon>Lewinellaceae</taxon>
        <taxon>Neolewinella</taxon>
    </lineage>
</organism>
<dbReference type="AlphaFoldDB" id="A0A5C7FGL0"/>
<dbReference type="OrthoDB" id="1466765at2"/>
<comment type="caution">
    <text evidence="2">The sequence shown here is derived from an EMBL/GenBank/DDBJ whole genome shotgun (WGS) entry which is preliminary data.</text>
</comment>
<keyword evidence="3" id="KW-1185">Reference proteome</keyword>
<dbReference type="Proteomes" id="UP000321907">
    <property type="component" value="Unassembled WGS sequence"/>
</dbReference>
<dbReference type="Pfam" id="PF18962">
    <property type="entry name" value="Por_Secre_tail"/>
    <property type="match status" value="1"/>
</dbReference>
<evidence type="ECO:0000313" key="2">
    <source>
        <dbReference type="EMBL" id="TXF83903.1"/>
    </source>
</evidence>
<dbReference type="InterPro" id="IPR026444">
    <property type="entry name" value="Secre_tail"/>
</dbReference>
<name>A0A5C7FGL0_9BACT</name>
<dbReference type="NCBIfam" id="TIGR04183">
    <property type="entry name" value="Por_Secre_tail"/>
    <property type="match status" value="1"/>
</dbReference>
<reference evidence="2 3" key="1">
    <citation type="submission" date="2019-08" db="EMBL/GenBank/DDBJ databases">
        <title>Lewinella sp. strain SSH13 Genome sequencing and assembly.</title>
        <authorList>
            <person name="Kim I."/>
        </authorList>
    </citation>
    <scope>NUCLEOTIDE SEQUENCE [LARGE SCALE GENOMIC DNA]</scope>
    <source>
        <strain evidence="2 3">SSH13</strain>
    </source>
</reference>
<gene>
    <name evidence="2" type="ORF">FUA23_21450</name>
</gene>
<feature type="domain" description="Secretion system C-terminal sorting" evidence="1">
    <location>
        <begin position="195"/>
        <end position="263"/>
    </location>
</feature>